<keyword evidence="6" id="KW-0675">Receptor</keyword>
<evidence type="ECO:0000256" key="1">
    <source>
        <dbReference type="ARBA" id="ARBA00004651"/>
    </source>
</evidence>
<evidence type="ECO:0008006" key="11">
    <source>
        <dbReference type="Google" id="ProtNLM"/>
    </source>
</evidence>
<keyword evidence="5 8" id="KW-0472">Membrane</keyword>
<dbReference type="AlphaFoldDB" id="A0A553P8B4"/>
<dbReference type="EMBL" id="VCGU01000007">
    <property type="protein sequence ID" value="TRY73924.1"/>
    <property type="molecule type" value="Genomic_DNA"/>
</dbReference>
<evidence type="ECO:0000313" key="9">
    <source>
        <dbReference type="EMBL" id="TRY73924.1"/>
    </source>
</evidence>
<reference evidence="9 10" key="1">
    <citation type="journal article" date="2018" name="Nat. Ecol. Evol.">
        <title>Genomic signatures of mitonuclear coevolution across populations of Tigriopus californicus.</title>
        <authorList>
            <person name="Barreto F.S."/>
            <person name="Watson E.T."/>
            <person name="Lima T.G."/>
            <person name="Willett C.S."/>
            <person name="Edmands S."/>
            <person name="Li W."/>
            <person name="Burton R.S."/>
        </authorList>
    </citation>
    <scope>NUCLEOTIDE SEQUENCE [LARGE SCALE GENOMIC DNA]</scope>
    <source>
        <strain evidence="9 10">San Diego</strain>
    </source>
</reference>
<dbReference type="PANTHER" id="PTHR42643">
    <property type="entry name" value="IONOTROPIC RECEPTOR 20A-RELATED"/>
    <property type="match status" value="1"/>
</dbReference>
<feature type="transmembrane region" description="Helical" evidence="8">
    <location>
        <begin position="448"/>
        <end position="473"/>
    </location>
</feature>
<accession>A0A553P8B4</accession>
<keyword evidence="4 8" id="KW-1133">Transmembrane helix</keyword>
<dbReference type="Proteomes" id="UP000318571">
    <property type="component" value="Chromosome 3"/>
</dbReference>
<protein>
    <recommendedName>
        <fullName evidence="11">Ionotropic glutamate receptor L-glutamate and glycine-binding domain-containing protein</fullName>
    </recommendedName>
</protein>
<sequence length="477" mass="54609">MDMEHLDRFYPEFQPNVRFLLGIANDLTTKSALKLVYLFKRLKIRQKSLEIRVNDEFTPVEPDLHRGFPVKVLGPNGIKYDLVLNSSIHLLDKDLRVTWLRIFPYVYKSPDLKVMGCDLQALKEMSKKHGFRFNLTQARYADVPSVTNSTEVGIIDGLRQGKFEVSISPLSYSPSRFENADFGDQIHSHVMGFIGTHPKPIDVFDTLFRPFEANVWACLLVVVIIYLGTLMLFPLKKYESWMMTFGPLMAESLPRTTLKLSLPWNIRNLMCLWLVGSFVIGMAYKSNLLANLSIISYQKQIQTPEEIYQSRYPVFTVKRTILESILRDSSVDLYRNIYNQNVKGHLLDGSFRSPEKDTLVPEGKAFEFHTWLQTFSMPDRSFLGQPVTQNAGAWNFPLNSYLTALLSRDLTKLKESGILDKWLNDILDGESKAGQNHRSKTSPSQNPLALRLIYPLMIAAGIGWFMGMIIFLVELCA</sequence>
<keyword evidence="10" id="KW-1185">Reference proteome</keyword>
<evidence type="ECO:0000256" key="3">
    <source>
        <dbReference type="ARBA" id="ARBA00022692"/>
    </source>
</evidence>
<dbReference type="GO" id="GO:0005886">
    <property type="term" value="C:plasma membrane"/>
    <property type="evidence" value="ECO:0007669"/>
    <property type="project" value="UniProtKB-SubCell"/>
</dbReference>
<dbReference type="Gene3D" id="3.40.190.10">
    <property type="entry name" value="Periplasmic binding protein-like II"/>
    <property type="match status" value="1"/>
</dbReference>
<name>A0A553P8B4_TIGCA</name>
<organism evidence="9 10">
    <name type="scientific">Tigriopus californicus</name>
    <name type="common">Marine copepod</name>
    <dbReference type="NCBI Taxonomy" id="6832"/>
    <lineage>
        <taxon>Eukaryota</taxon>
        <taxon>Metazoa</taxon>
        <taxon>Ecdysozoa</taxon>
        <taxon>Arthropoda</taxon>
        <taxon>Crustacea</taxon>
        <taxon>Multicrustacea</taxon>
        <taxon>Hexanauplia</taxon>
        <taxon>Copepoda</taxon>
        <taxon>Harpacticoida</taxon>
        <taxon>Harpacticidae</taxon>
        <taxon>Tigriopus</taxon>
    </lineage>
</organism>
<keyword evidence="7" id="KW-0325">Glycoprotein</keyword>
<evidence type="ECO:0000256" key="8">
    <source>
        <dbReference type="SAM" id="Phobius"/>
    </source>
</evidence>
<keyword evidence="2" id="KW-1003">Cell membrane</keyword>
<keyword evidence="3 8" id="KW-0812">Transmembrane</keyword>
<evidence type="ECO:0000256" key="6">
    <source>
        <dbReference type="ARBA" id="ARBA00023170"/>
    </source>
</evidence>
<proteinExistence type="predicted"/>
<dbReference type="InterPro" id="IPR052192">
    <property type="entry name" value="Insect_Ionotropic_Sensory_Rcpt"/>
</dbReference>
<comment type="subcellular location">
    <subcellularLocation>
        <location evidence="1">Cell membrane</location>
        <topology evidence="1">Multi-pass membrane protein</topology>
    </subcellularLocation>
</comment>
<evidence type="ECO:0000313" key="10">
    <source>
        <dbReference type="Proteomes" id="UP000318571"/>
    </source>
</evidence>
<evidence type="ECO:0000256" key="5">
    <source>
        <dbReference type="ARBA" id="ARBA00023136"/>
    </source>
</evidence>
<comment type="caution">
    <text evidence="9">The sequence shown here is derived from an EMBL/GenBank/DDBJ whole genome shotgun (WGS) entry which is preliminary data.</text>
</comment>
<dbReference type="PANTHER" id="PTHR42643:SF30">
    <property type="entry name" value="IONOTROPIC RECEPTOR 40A-RELATED"/>
    <property type="match status" value="1"/>
</dbReference>
<evidence type="ECO:0000256" key="2">
    <source>
        <dbReference type="ARBA" id="ARBA00022475"/>
    </source>
</evidence>
<gene>
    <name evidence="9" type="ORF">TCAL_14625</name>
</gene>
<feature type="transmembrane region" description="Helical" evidence="8">
    <location>
        <begin position="215"/>
        <end position="235"/>
    </location>
</feature>
<dbReference type="SUPFAM" id="SSF53850">
    <property type="entry name" value="Periplasmic binding protein-like II"/>
    <property type="match status" value="1"/>
</dbReference>
<evidence type="ECO:0000256" key="4">
    <source>
        <dbReference type="ARBA" id="ARBA00022989"/>
    </source>
</evidence>
<evidence type="ECO:0000256" key="7">
    <source>
        <dbReference type="ARBA" id="ARBA00023180"/>
    </source>
</evidence>